<keyword evidence="8" id="KW-0297">G-protein coupled receptor</keyword>
<reference evidence="14" key="2">
    <citation type="submission" date="2025-09" db="UniProtKB">
        <authorList>
            <consortium name="Ensembl"/>
        </authorList>
    </citation>
    <scope>IDENTIFICATION</scope>
    <source>
        <strain evidence="14">Glennie</strain>
    </source>
</reference>
<dbReference type="InterPro" id="IPR050516">
    <property type="entry name" value="Olfactory_GPCR"/>
</dbReference>
<evidence type="ECO:0000313" key="14">
    <source>
        <dbReference type="Ensembl" id="ENSOANP00000005502.2"/>
    </source>
</evidence>
<feature type="transmembrane region" description="Helical" evidence="12">
    <location>
        <begin position="126"/>
        <end position="148"/>
    </location>
</feature>
<feature type="transmembrane region" description="Helical" evidence="12">
    <location>
        <begin position="53"/>
        <end position="76"/>
    </location>
</feature>
<keyword evidence="7 12" id="KW-1133">Transmembrane helix</keyword>
<evidence type="ECO:0000256" key="4">
    <source>
        <dbReference type="ARBA" id="ARBA00022606"/>
    </source>
</evidence>
<evidence type="ECO:0000256" key="2">
    <source>
        <dbReference type="ARBA" id="ARBA00004651"/>
    </source>
</evidence>
<comment type="subcellular location">
    <subcellularLocation>
        <location evidence="2">Cell membrane</location>
        <topology evidence="2">Multi-pass membrane protein</topology>
    </subcellularLocation>
</comment>
<feature type="transmembrane region" description="Helical" evidence="12">
    <location>
        <begin position="225"/>
        <end position="244"/>
    </location>
</feature>
<dbReference type="GO" id="GO:0005549">
    <property type="term" value="F:odorant binding"/>
    <property type="evidence" value="ECO:0000318"/>
    <property type="project" value="GO_Central"/>
</dbReference>
<accession>F7FSM4</accession>
<feature type="transmembrane region" description="Helical" evidence="12">
    <location>
        <begin position="88"/>
        <end position="106"/>
    </location>
</feature>
<evidence type="ECO:0000256" key="3">
    <source>
        <dbReference type="ARBA" id="ARBA00022475"/>
    </source>
</evidence>
<dbReference type="eggNOG" id="ENOG502SHXQ">
    <property type="taxonomic scope" value="Eukaryota"/>
</dbReference>
<dbReference type="CDD" id="cd15227">
    <property type="entry name" value="7tmA_OR14-like"/>
    <property type="match status" value="1"/>
</dbReference>
<dbReference type="FunFam" id="1.20.1070.10:FF:000037">
    <property type="entry name" value="Olfactory receptor"/>
    <property type="match status" value="1"/>
</dbReference>
<dbReference type="HOGENOM" id="CLU_012526_0_1_1"/>
<evidence type="ECO:0000256" key="12">
    <source>
        <dbReference type="SAM" id="Phobius"/>
    </source>
</evidence>
<evidence type="ECO:0000256" key="6">
    <source>
        <dbReference type="ARBA" id="ARBA00022725"/>
    </source>
</evidence>
<dbReference type="GeneTree" id="ENSGT01050000244828"/>
<evidence type="ECO:0000256" key="9">
    <source>
        <dbReference type="ARBA" id="ARBA00023136"/>
    </source>
</evidence>
<dbReference type="PRINTS" id="PR00245">
    <property type="entry name" value="OLFACTORYR"/>
</dbReference>
<feature type="domain" description="G-protein coupled receptors family 1 profile" evidence="13">
    <location>
        <begin position="69"/>
        <end position="318"/>
    </location>
</feature>
<keyword evidence="5 12" id="KW-0812">Transmembrane</keyword>
<dbReference type="Ensembl" id="ENSOANT00000005503.2">
    <property type="protein sequence ID" value="ENSOANP00000005502.2"/>
    <property type="gene ID" value="ENSOANG00000041220.1"/>
</dbReference>
<dbReference type="InterPro" id="IPR017452">
    <property type="entry name" value="GPCR_Rhodpsn_7TM"/>
</dbReference>
<evidence type="ECO:0000313" key="15">
    <source>
        <dbReference type="Proteomes" id="UP000002279"/>
    </source>
</evidence>
<dbReference type="GO" id="GO:0004930">
    <property type="term" value="F:G protein-coupled receptor activity"/>
    <property type="evidence" value="ECO:0007669"/>
    <property type="project" value="UniProtKB-KW"/>
</dbReference>
<dbReference type="GO" id="GO:0004984">
    <property type="term" value="F:olfactory receptor activity"/>
    <property type="evidence" value="ECO:0000318"/>
    <property type="project" value="GO_Central"/>
</dbReference>
<keyword evidence="6" id="KW-0552">Olfaction</keyword>
<dbReference type="InterPro" id="IPR000276">
    <property type="entry name" value="GPCR_Rhodpsn"/>
</dbReference>
<comment type="function">
    <text evidence="1">Odorant receptor.</text>
</comment>
<keyword evidence="11" id="KW-0807">Transducer</keyword>
<dbReference type="PRINTS" id="PR00237">
    <property type="entry name" value="GPCRRHODOPSN"/>
</dbReference>
<keyword evidence="10" id="KW-0675">Receptor</keyword>
<reference evidence="14" key="1">
    <citation type="submission" date="2025-08" db="UniProtKB">
        <authorList>
            <consortium name="Ensembl"/>
        </authorList>
    </citation>
    <scope>IDENTIFICATION</scope>
    <source>
        <strain evidence="14">Glennie</strain>
    </source>
</reference>
<dbReference type="Bgee" id="ENSOANG00000041220">
    <property type="expression patterns" value="Expressed in testis"/>
</dbReference>
<dbReference type="PROSITE" id="PS50262">
    <property type="entry name" value="G_PROTEIN_RECEP_F1_2"/>
    <property type="match status" value="1"/>
</dbReference>
<evidence type="ECO:0000259" key="13">
    <source>
        <dbReference type="PROSITE" id="PS50262"/>
    </source>
</evidence>
<evidence type="ECO:0000256" key="1">
    <source>
        <dbReference type="ARBA" id="ARBA00002936"/>
    </source>
</evidence>
<sequence>MCQFYFANIETGQWYLSMLLFSTWYCLDQTMANGTEVTEFLLLGFSEVQELQLVHATLFLLIYLAALTGNLLIIAVTTLDRHLHTPMFFFLRHLSVLDLCLISVTVPKSFFNSVTNNNSISFQGCVLQVFFFVLAVVSEVALLTVMSYDCYAAICHPLRYEVIMNRGVCGKMAAASWLSGGLSGLMHMATTFSEPFSGPNVIHQFFCDVPQLLKLSGPQGNISEYSLTVLSASSFAICFSYITVSYIRIFSAVLKMPSAEGRSKAFSTCLPHLIVVTFFISTGVSEYLIPSFNCPTGLDLLLSVFYSMVPPALNPVIYSLRNQAVKAALRRMLCLE</sequence>
<keyword evidence="4" id="KW-0716">Sensory transduction</keyword>
<dbReference type="AlphaFoldDB" id="F7FSM4"/>
<dbReference type="PANTHER" id="PTHR26452">
    <property type="entry name" value="OLFACTORY RECEPTOR"/>
    <property type="match status" value="1"/>
</dbReference>
<dbReference type="SUPFAM" id="SSF81321">
    <property type="entry name" value="Family A G protein-coupled receptor-like"/>
    <property type="match status" value="1"/>
</dbReference>
<dbReference type="OMA" id="HYMSICK"/>
<feature type="transmembrane region" description="Helical" evidence="12">
    <location>
        <begin position="300"/>
        <end position="320"/>
    </location>
</feature>
<evidence type="ECO:0000256" key="8">
    <source>
        <dbReference type="ARBA" id="ARBA00023040"/>
    </source>
</evidence>
<evidence type="ECO:0000256" key="10">
    <source>
        <dbReference type="ARBA" id="ARBA00023170"/>
    </source>
</evidence>
<dbReference type="Gene3D" id="1.20.1070.10">
    <property type="entry name" value="Rhodopsin 7-helix transmembrane proteins"/>
    <property type="match status" value="1"/>
</dbReference>
<proteinExistence type="predicted"/>
<feature type="transmembrane region" description="Helical" evidence="12">
    <location>
        <begin position="168"/>
        <end position="189"/>
    </location>
</feature>
<dbReference type="Pfam" id="PF13853">
    <property type="entry name" value="7tm_4"/>
    <property type="match status" value="1"/>
</dbReference>
<dbReference type="Proteomes" id="UP000002279">
    <property type="component" value="Unplaced"/>
</dbReference>
<keyword evidence="9 12" id="KW-0472">Membrane</keyword>
<name>F7FSM4_ORNAN</name>
<keyword evidence="3" id="KW-1003">Cell membrane</keyword>
<dbReference type="InterPro" id="IPR000725">
    <property type="entry name" value="Olfact_rcpt"/>
</dbReference>
<feature type="transmembrane region" description="Helical" evidence="12">
    <location>
        <begin position="265"/>
        <end position="288"/>
    </location>
</feature>
<protein>
    <recommendedName>
        <fullName evidence="13">G-protein coupled receptors family 1 profile domain-containing protein</fullName>
    </recommendedName>
</protein>
<keyword evidence="15" id="KW-1185">Reference proteome</keyword>
<evidence type="ECO:0000256" key="7">
    <source>
        <dbReference type="ARBA" id="ARBA00022989"/>
    </source>
</evidence>
<evidence type="ECO:0000256" key="11">
    <source>
        <dbReference type="ARBA" id="ARBA00023224"/>
    </source>
</evidence>
<evidence type="ECO:0000256" key="5">
    <source>
        <dbReference type="ARBA" id="ARBA00022692"/>
    </source>
</evidence>
<organism evidence="14 15">
    <name type="scientific">Ornithorhynchus anatinus</name>
    <name type="common">Duckbill platypus</name>
    <dbReference type="NCBI Taxonomy" id="9258"/>
    <lineage>
        <taxon>Eukaryota</taxon>
        <taxon>Metazoa</taxon>
        <taxon>Chordata</taxon>
        <taxon>Craniata</taxon>
        <taxon>Vertebrata</taxon>
        <taxon>Euteleostomi</taxon>
        <taxon>Mammalia</taxon>
        <taxon>Monotremata</taxon>
        <taxon>Ornithorhynchidae</taxon>
        <taxon>Ornithorhynchus</taxon>
    </lineage>
</organism>
<dbReference type="GO" id="GO:0005886">
    <property type="term" value="C:plasma membrane"/>
    <property type="evidence" value="ECO:0007669"/>
    <property type="project" value="UniProtKB-SubCell"/>
</dbReference>
<dbReference type="InParanoid" id="F7FSM4"/>